<organism evidence="2 3">
    <name type="scientific">Tritonibacter scottomollicae</name>
    <name type="common">Epibacterium scottomollicae</name>
    <dbReference type="NCBI Taxonomy" id="483013"/>
    <lineage>
        <taxon>Bacteria</taxon>
        <taxon>Pseudomonadati</taxon>
        <taxon>Pseudomonadota</taxon>
        <taxon>Alphaproteobacteria</taxon>
        <taxon>Rhodobacterales</taxon>
        <taxon>Paracoccaceae</taxon>
        <taxon>Tritonibacter</taxon>
    </lineage>
</organism>
<evidence type="ECO:0000313" key="2">
    <source>
        <dbReference type="EMBL" id="WOI33787.1"/>
    </source>
</evidence>
<feature type="region of interest" description="Disordered" evidence="1">
    <location>
        <begin position="92"/>
        <end position="111"/>
    </location>
</feature>
<evidence type="ECO:0000256" key="1">
    <source>
        <dbReference type="SAM" id="MobiDB-lite"/>
    </source>
</evidence>
<reference evidence="2 3" key="1">
    <citation type="submission" date="2023-10" db="EMBL/GenBank/DDBJ databases">
        <title>Eight complete genome sequences of bacteria isolated from laboratory stock of Giant Kelp gametophytes.</title>
        <authorList>
            <person name="Tolentino B."/>
            <person name="Nuzhdin S."/>
        </authorList>
    </citation>
    <scope>NUCLEOTIDE SEQUENCE [LARGE SCALE GENOMIC DNA]</scope>
    <source>
        <strain evidence="2 3">LC.270.F.C4</strain>
    </source>
</reference>
<dbReference type="EMBL" id="CP136704">
    <property type="protein sequence ID" value="WOI33787.1"/>
    <property type="molecule type" value="Genomic_DNA"/>
</dbReference>
<evidence type="ECO:0000313" key="3">
    <source>
        <dbReference type="Proteomes" id="UP001302666"/>
    </source>
</evidence>
<sequence>MTAITIITRSFHPDANFGAGGLGFEGDDRGFSFDTNVTARIYHIMPINLQMGTVEEVICDSDPSANAIADRVINETAEAALNPTYPYGNRIPDAPVMENDYSQPRKKPRHEETYSITRYTEDGDQTANIFLKYAGKNFAFYGADTDVGHDVLGGPLSNPEANDTGSGRIAGDWIPYNGVVPDLDVSTQIYLSMDRGEGKAYVQVNITGDGFPNAECFILDSAGGVLGLATHIRTGTALTQLPGGRAIRMCLTQLEDIDWSNTDTFGSDLSALAVYDYMSFSTTEIAEGHVGREGLNDAHLRRDASGNMLRQIQDHVPLPSSRNFEWLWE</sequence>
<dbReference type="RefSeq" id="WP_317385851.1">
    <property type="nucleotide sequence ID" value="NZ_CP136704.1"/>
</dbReference>
<gene>
    <name evidence="2" type="ORF">R1T40_03300</name>
</gene>
<name>A0ABZ0HHH9_TRISK</name>
<protein>
    <submittedName>
        <fullName evidence="2">Uncharacterized protein</fullName>
    </submittedName>
</protein>
<proteinExistence type="predicted"/>
<keyword evidence="3" id="KW-1185">Reference proteome</keyword>
<dbReference type="Proteomes" id="UP001302666">
    <property type="component" value="Chromosome"/>
</dbReference>
<accession>A0ABZ0HHH9</accession>